<dbReference type="RefSeq" id="WP_307274629.1">
    <property type="nucleotide sequence ID" value="NZ_JAUSVX010000006.1"/>
</dbReference>
<dbReference type="EMBL" id="JAUSVX010000006">
    <property type="protein sequence ID" value="MDQ0470558.1"/>
    <property type="molecule type" value="Genomic_DNA"/>
</dbReference>
<feature type="transmembrane region" description="Helical" evidence="8">
    <location>
        <begin position="140"/>
        <end position="161"/>
    </location>
</feature>
<comment type="subcellular location">
    <subcellularLocation>
        <location evidence="1">Cell inner membrane</location>
        <topology evidence="1">Multi-pass membrane protein</topology>
    </subcellularLocation>
    <subcellularLocation>
        <location evidence="8">Cell membrane</location>
        <topology evidence="8">Multi-pass membrane protein</topology>
    </subcellularLocation>
</comment>
<keyword evidence="11" id="KW-1185">Reference proteome</keyword>
<feature type="transmembrane region" description="Helical" evidence="8">
    <location>
        <begin position="182"/>
        <end position="215"/>
    </location>
</feature>
<reference evidence="10 11" key="1">
    <citation type="submission" date="2023-07" db="EMBL/GenBank/DDBJ databases">
        <title>Genomic Encyclopedia of Type Strains, Phase IV (KMG-IV): sequencing the most valuable type-strain genomes for metagenomic binning, comparative biology and taxonomic classification.</title>
        <authorList>
            <person name="Goeker M."/>
        </authorList>
    </citation>
    <scope>NUCLEOTIDE SEQUENCE [LARGE SCALE GENOMIC DNA]</scope>
    <source>
        <strain evidence="10 11">DSM 19619</strain>
    </source>
</reference>
<dbReference type="PANTHER" id="PTHR43357:SF4">
    <property type="entry name" value="INNER MEMBRANE ABC TRANSPORTER PERMEASE PROTEIN YDCV"/>
    <property type="match status" value="1"/>
</dbReference>
<protein>
    <submittedName>
        <fullName evidence="10">Spermidine/putrescine transport system permease protein</fullName>
    </submittedName>
</protein>
<accession>A0ABU0J8G0</accession>
<dbReference type="SUPFAM" id="SSF161098">
    <property type="entry name" value="MetI-like"/>
    <property type="match status" value="1"/>
</dbReference>
<keyword evidence="4" id="KW-0997">Cell inner membrane</keyword>
<evidence type="ECO:0000256" key="3">
    <source>
        <dbReference type="ARBA" id="ARBA00022475"/>
    </source>
</evidence>
<evidence type="ECO:0000313" key="10">
    <source>
        <dbReference type="EMBL" id="MDQ0470558.1"/>
    </source>
</evidence>
<feature type="transmembrane region" description="Helical" evidence="8">
    <location>
        <begin position="73"/>
        <end position="94"/>
    </location>
</feature>
<dbReference type="CDD" id="cd06261">
    <property type="entry name" value="TM_PBP2"/>
    <property type="match status" value="1"/>
</dbReference>
<evidence type="ECO:0000256" key="7">
    <source>
        <dbReference type="ARBA" id="ARBA00023136"/>
    </source>
</evidence>
<dbReference type="InterPro" id="IPR035906">
    <property type="entry name" value="MetI-like_sf"/>
</dbReference>
<feature type="transmembrane region" description="Helical" evidence="8">
    <location>
        <begin position="106"/>
        <end position="128"/>
    </location>
</feature>
<evidence type="ECO:0000256" key="2">
    <source>
        <dbReference type="ARBA" id="ARBA00022448"/>
    </source>
</evidence>
<evidence type="ECO:0000256" key="1">
    <source>
        <dbReference type="ARBA" id="ARBA00004429"/>
    </source>
</evidence>
<evidence type="ECO:0000313" key="11">
    <source>
        <dbReference type="Proteomes" id="UP001242480"/>
    </source>
</evidence>
<dbReference type="InterPro" id="IPR000515">
    <property type="entry name" value="MetI-like"/>
</dbReference>
<evidence type="ECO:0000256" key="5">
    <source>
        <dbReference type="ARBA" id="ARBA00022692"/>
    </source>
</evidence>
<keyword evidence="2 8" id="KW-0813">Transport</keyword>
<feature type="transmembrane region" description="Helical" evidence="8">
    <location>
        <begin position="12"/>
        <end position="38"/>
    </location>
</feature>
<comment type="similarity">
    <text evidence="8">Belongs to the binding-protein-dependent transport system permease family.</text>
</comment>
<evidence type="ECO:0000256" key="6">
    <source>
        <dbReference type="ARBA" id="ARBA00022989"/>
    </source>
</evidence>
<dbReference type="PANTHER" id="PTHR43357">
    <property type="entry name" value="INNER MEMBRANE ABC TRANSPORTER PERMEASE PROTEIN YDCV"/>
    <property type="match status" value="1"/>
</dbReference>
<proteinExistence type="inferred from homology"/>
<keyword evidence="3" id="KW-1003">Cell membrane</keyword>
<evidence type="ECO:0000256" key="4">
    <source>
        <dbReference type="ARBA" id="ARBA00022519"/>
    </source>
</evidence>
<dbReference type="PROSITE" id="PS50928">
    <property type="entry name" value="ABC_TM1"/>
    <property type="match status" value="1"/>
</dbReference>
<feature type="domain" description="ABC transmembrane type-1" evidence="9">
    <location>
        <begin position="69"/>
        <end position="257"/>
    </location>
</feature>
<feature type="transmembrane region" description="Helical" evidence="8">
    <location>
        <begin position="235"/>
        <end position="260"/>
    </location>
</feature>
<sequence length="272" mass="28881">MGRTSLALNPLSVLLWLAGGLVLAFLVAPIVAIVPLSFNAEPFFTYPMPGLSLRWYQEFFGSEVWQLALRNSIVVATSATVLATFLGTLAAIGLTRPDCPARATLTAILISPMIVPVIVSAVGIYYAFAAVGLLNTLTGLVLAHTAIGAPFVVITVTATLAGFDQTLMRAAASLGAPPPVAVLRVMLPIIAPGVVSGALFAFVTSFDEVVIALFISGSEQRTLPRQMWSGVRETLSPTIAAVATLLILFSTIFLMTVQWLQRRAERQKLSPT</sequence>
<dbReference type="Proteomes" id="UP001242480">
    <property type="component" value="Unassembled WGS sequence"/>
</dbReference>
<comment type="caution">
    <text evidence="10">The sequence shown here is derived from an EMBL/GenBank/DDBJ whole genome shotgun (WGS) entry which is preliminary data.</text>
</comment>
<name>A0ABU0J8G0_9HYPH</name>
<keyword evidence="6 8" id="KW-1133">Transmembrane helix</keyword>
<dbReference type="Gene3D" id="1.10.3720.10">
    <property type="entry name" value="MetI-like"/>
    <property type="match status" value="1"/>
</dbReference>
<keyword evidence="5 8" id="KW-0812">Transmembrane</keyword>
<evidence type="ECO:0000256" key="8">
    <source>
        <dbReference type="RuleBase" id="RU363032"/>
    </source>
</evidence>
<keyword evidence="7 8" id="KW-0472">Membrane</keyword>
<gene>
    <name evidence="10" type="ORF">QO011_003577</name>
</gene>
<dbReference type="Pfam" id="PF00528">
    <property type="entry name" value="BPD_transp_1"/>
    <property type="match status" value="1"/>
</dbReference>
<evidence type="ECO:0000259" key="9">
    <source>
        <dbReference type="PROSITE" id="PS50928"/>
    </source>
</evidence>
<organism evidence="10 11">
    <name type="scientific">Labrys wisconsinensis</name>
    <dbReference type="NCBI Taxonomy" id="425677"/>
    <lineage>
        <taxon>Bacteria</taxon>
        <taxon>Pseudomonadati</taxon>
        <taxon>Pseudomonadota</taxon>
        <taxon>Alphaproteobacteria</taxon>
        <taxon>Hyphomicrobiales</taxon>
        <taxon>Xanthobacteraceae</taxon>
        <taxon>Labrys</taxon>
    </lineage>
</organism>